<protein>
    <recommendedName>
        <fullName evidence="4">Late blight resistance protein</fullName>
    </recommendedName>
</protein>
<organism evidence="2 3">
    <name type="scientific">Solanum verrucosum</name>
    <dbReference type="NCBI Taxonomy" id="315347"/>
    <lineage>
        <taxon>Eukaryota</taxon>
        <taxon>Viridiplantae</taxon>
        <taxon>Streptophyta</taxon>
        <taxon>Embryophyta</taxon>
        <taxon>Tracheophyta</taxon>
        <taxon>Spermatophyta</taxon>
        <taxon>Magnoliopsida</taxon>
        <taxon>eudicotyledons</taxon>
        <taxon>Gunneridae</taxon>
        <taxon>Pentapetalae</taxon>
        <taxon>asterids</taxon>
        <taxon>lamiids</taxon>
        <taxon>Solanales</taxon>
        <taxon>Solanaceae</taxon>
        <taxon>Solanoideae</taxon>
        <taxon>Solaneae</taxon>
        <taxon>Solanum</taxon>
    </lineage>
</organism>
<dbReference type="EMBL" id="CP133622">
    <property type="protein sequence ID" value="WMV55639.1"/>
    <property type="molecule type" value="Genomic_DNA"/>
</dbReference>
<gene>
    <name evidence="2" type="ORF">MTR67_049024</name>
</gene>
<accession>A0AAF1A0N1</accession>
<evidence type="ECO:0000313" key="3">
    <source>
        <dbReference type="Proteomes" id="UP001234989"/>
    </source>
</evidence>
<evidence type="ECO:0000313" key="2">
    <source>
        <dbReference type="EMBL" id="WMV55639.1"/>
    </source>
</evidence>
<dbReference type="AlphaFoldDB" id="A0AAF1A0N1"/>
<dbReference type="Proteomes" id="UP001234989">
    <property type="component" value="Chromosome 11"/>
</dbReference>
<reference evidence="2" key="1">
    <citation type="submission" date="2023-08" db="EMBL/GenBank/DDBJ databases">
        <title>A de novo genome assembly of Solanum verrucosum Schlechtendal, a Mexican diploid species geographically isolated from the other diploid A-genome species in potato relatives.</title>
        <authorList>
            <person name="Hosaka K."/>
        </authorList>
    </citation>
    <scope>NUCLEOTIDE SEQUENCE</scope>
    <source>
        <tissue evidence="2">Young leaves</tissue>
    </source>
</reference>
<feature type="region of interest" description="Disordered" evidence="1">
    <location>
        <begin position="44"/>
        <end position="66"/>
    </location>
</feature>
<evidence type="ECO:0000256" key="1">
    <source>
        <dbReference type="SAM" id="MobiDB-lite"/>
    </source>
</evidence>
<sequence>MPVGLHLMTMQTQVPQISILHVVDPAEHSRVSVSAELRRPGQGFAWGQQWSPGADPAKGVGSGRDKLGIRAQSSRVLGSL</sequence>
<name>A0AAF1A0N1_SOLVR</name>
<proteinExistence type="predicted"/>
<evidence type="ECO:0008006" key="4">
    <source>
        <dbReference type="Google" id="ProtNLM"/>
    </source>
</evidence>
<keyword evidence="3" id="KW-1185">Reference proteome</keyword>